<evidence type="ECO:0000256" key="1">
    <source>
        <dbReference type="PIRSR" id="PIRSR005962-1"/>
    </source>
</evidence>
<dbReference type="GO" id="GO:0046872">
    <property type="term" value="F:metal ion binding"/>
    <property type="evidence" value="ECO:0007669"/>
    <property type="project" value="UniProtKB-KW"/>
</dbReference>
<gene>
    <name evidence="3" type="primary">cpsA2</name>
    <name evidence="3" type="ORF">CLCY_3c00920</name>
</gene>
<keyword evidence="3" id="KW-0645">Protease</keyword>
<proteinExistence type="predicted"/>
<dbReference type="Proteomes" id="UP000036756">
    <property type="component" value="Unassembled WGS sequence"/>
</dbReference>
<feature type="binding site" evidence="1">
    <location>
        <position position="143"/>
    </location>
    <ligand>
        <name>Mn(2+)</name>
        <dbReference type="ChEBI" id="CHEBI:29035"/>
        <label>2</label>
    </ligand>
</feature>
<dbReference type="GO" id="GO:0004180">
    <property type="term" value="F:carboxypeptidase activity"/>
    <property type="evidence" value="ECO:0007669"/>
    <property type="project" value="UniProtKB-KW"/>
</dbReference>
<accession>A0A0J8D6X5</accession>
<feature type="domain" description="Peptidase M20 dimerisation" evidence="2">
    <location>
        <begin position="194"/>
        <end position="291"/>
    </location>
</feature>
<dbReference type="InterPro" id="IPR011650">
    <property type="entry name" value="Peptidase_M20_dimer"/>
</dbReference>
<comment type="cofactor">
    <cofactor evidence="1">
        <name>Mn(2+)</name>
        <dbReference type="ChEBI" id="CHEBI:29035"/>
    </cofactor>
    <text evidence="1">The Mn(2+) ion enhances activity.</text>
</comment>
<organism evidence="3 4">
    <name type="scientific">Clostridium cylindrosporum DSM 605</name>
    <dbReference type="NCBI Taxonomy" id="1121307"/>
    <lineage>
        <taxon>Bacteria</taxon>
        <taxon>Bacillati</taxon>
        <taxon>Bacillota</taxon>
        <taxon>Clostridia</taxon>
        <taxon>Eubacteriales</taxon>
        <taxon>Clostridiaceae</taxon>
        <taxon>Clostridium</taxon>
    </lineage>
</organism>
<dbReference type="InterPro" id="IPR036264">
    <property type="entry name" value="Bact_exopeptidase_dim_dom"/>
</dbReference>
<dbReference type="SUPFAM" id="SSF53187">
    <property type="entry name" value="Zn-dependent exopeptidases"/>
    <property type="match status" value="1"/>
</dbReference>
<keyword evidence="4" id="KW-1185">Reference proteome</keyword>
<dbReference type="PIRSF" id="PIRSF005962">
    <property type="entry name" value="Pept_M20D_amidohydro"/>
    <property type="match status" value="1"/>
</dbReference>
<feature type="binding site" evidence="1">
    <location>
        <position position="109"/>
    </location>
    <ligand>
        <name>Mn(2+)</name>
        <dbReference type="ChEBI" id="CHEBI:29035"/>
        <label>2</label>
    </ligand>
</feature>
<comment type="caution">
    <text evidence="3">The sequence shown here is derived from an EMBL/GenBank/DDBJ whole genome shotgun (WGS) entry which is preliminary data.</text>
</comment>
<dbReference type="PANTHER" id="PTHR11014:SF63">
    <property type="entry name" value="METALLOPEPTIDASE, PUTATIVE (AFU_ORTHOLOGUE AFUA_6G09600)-RELATED"/>
    <property type="match status" value="1"/>
</dbReference>
<keyword evidence="3" id="KW-0121">Carboxypeptidase</keyword>
<dbReference type="STRING" id="1121307.CLCY_3c00920"/>
<feature type="binding site" evidence="1">
    <location>
        <position position="107"/>
    </location>
    <ligand>
        <name>Mn(2+)</name>
        <dbReference type="ChEBI" id="CHEBI:29035"/>
        <label>2</label>
    </ligand>
</feature>
<dbReference type="Pfam" id="PF01546">
    <property type="entry name" value="Peptidase_M20"/>
    <property type="match status" value="1"/>
</dbReference>
<dbReference type="EC" id="3.4.17.-" evidence="3"/>
<dbReference type="PANTHER" id="PTHR11014">
    <property type="entry name" value="PEPTIDASE M20 FAMILY MEMBER"/>
    <property type="match status" value="1"/>
</dbReference>
<dbReference type="PATRIC" id="fig|1121307.3.peg.1447"/>
<evidence type="ECO:0000259" key="2">
    <source>
        <dbReference type="Pfam" id="PF07687"/>
    </source>
</evidence>
<dbReference type="Gene3D" id="3.30.70.360">
    <property type="match status" value="1"/>
</dbReference>
<dbReference type="SUPFAM" id="SSF55031">
    <property type="entry name" value="Bacterial exopeptidase dimerisation domain"/>
    <property type="match status" value="1"/>
</dbReference>
<feature type="binding site" evidence="1">
    <location>
        <position position="171"/>
    </location>
    <ligand>
        <name>Mn(2+)</name>
        <dbReference type="ChEBI" id="CHEBI:29035"/>
        <label>2</label>
    </ligand>
</feature>
<keyword evidence="1" id="KW-0464">Manganese</keyword>
<dbReference type="EMBL" id="LFVU01000026">
    <property type="protein sequence ID" value="KMT21825.1"/>
    <property type="molecule type" value="Genomic_DNA"/>
</dbReference>
<dbReference type="RefSeq" id="WP_048570480.1">
    <property type="nucleotide sequence ID" value="NZ_LFVU01000026.1"/>
</dbReference>
<dbReference type="Pfam" id="PF07687">
    <property type="entry name" value="M20_dimer"/>
    <property type="match status" value="1"/>
</dbReference>
<dbReference type="NCBIfam" id="TIGR01891">
    <property type="entry name" value="amidohydrolases"/>
    <property type="match status" value="1"/>
</dbReference>
<dbReference type="CDD" id="cd03886">
    <property type="entry name" value="M20_Acy1"/>
    <property type="match status" value="1"/>
</dbReference>
<dbReference type="AlphaFoldDB" id="A0A0J8D6X5"/>
<keyword evidence="3" id="KW-0378">Hydrolase</keyword>
<name>A0A0J8D6X5_CLOCY</name>
<dbReference type="InterPro" id="IPR017439">
    <property type="entry name" value="Amidohydrolase"/>
</dbReference>
<protein>
    <submittedName>
        <fullName evidence="3">Thermostable carboxypeptidase 2</fullName>
        <ecNumber evidence="3">3.4.17.-</ecNumber>
    </submittedName>
</protein>
<reference evidence="3 4" key="1">
    <citation type="submission" date="2015-06" db="EMBL/GenBank/DDBJ databases">
        <title>Draft genome sequence of the purine-degrading Clostridium cylindrosporum HC-1 (DSM 605).</title>
        <authorList>
            <person name="Poehlein A."/>
            <person name="Schiel-Bengelsdorf B."/>
            <person name="Bengelsdorf F."/>
            <person name="Daniel R."/>
            <person name="Duerre P."/>
        </authorList>
    </citation>
    <scope>NUCLEOTIDE SEQUENCE [LARGE SCALE GENOMIC DNA]</scope>
    <source>
        <strain evidence="3 4">DSM 605</strain>
    </source>
</reference>
<evidence type="ECO:0000313" key="4">
    <source>
        <dbReference type="Proteomes" id="UP000036756"/>
    </source>
</evidence>
<sequence>MLAQEVLDLARELRDYIIGIRRQVHENPELGFKEFKTSKLIEEELLKIGFDHVEEVGGTGVLGVLKGLKEEENDRCILLRADIDALPIQEETGEPYQSKIKGVMHACGHDSHIAWTLGAAKILYLLRHRFSGTVKFLFQPCEEGGGIKAVERVLDDGVMEDPKVTASLAGHIWPNLKSGEIGIARRCAMACSTNFSIKVKGKGGHGATPDKTVDPISIGHQIYGSIEAIVTRRESQVEPIVVSICSMNAGGDRFNIIPEECNMKGIIRSCDPDINERISEKIKKISNSIAEANEGEVEFFSELSYYPVINDKEMIKRFCDSCRDMVAKEKIKLIEKPAMTGENFSCFSRLVPSLYAYIGTYNEGAGAVECLHSPKFRIDEKVVPLASAVFARVIIDYLKEGHAS</sequence>
<keyword evidence="1" id="KW-0479">Metal-binding</keyword>
<dbReference type="InterPro" id="IPR002933">
    <property type="entry name" value="Peptidase_M20"/>
</dbReference>
<evidence type="ECO:0000313" key="3">
    <source>
        <dbReference type="EMBL" id="KMT21825.1"/>
    </source>
</evidence>
<feature type="binding site" evidence="1">
    <location>
        <position position="372"/>
    </location>
    <ligand>
        <name>Mn(2+)</name>
        <dbReference type="ChEBI" id="CHEBI:29035"/>
        <label>2</label>
    </ligand>
</feature>
<dbReference type="Gene3D" id="3.40.630.10">
    <property type="entry name" value="Zn peptidases"/>
    <property type="match status" value="1"/>
</dbReference>